<evidence type="ECO:0000313" key="3">
    <source>
        <dbReference type="Proteomes" id="UP001154272"/>
    </source>
</evidence>
<proteinExistence type="inferred from homology"/>
<dbReference type="InterPro" id="IPR002347">
    <property type="entry name" value="SDR_fam"/>
</dbReference>
<organism evidence="2 3">
    <name type="scientific">Commensalibacter papalotli</name>
    <name type="common">ex Botero et al. 2024</name>
    <dbReference type="NCBI Taxonomy" id="2972766"/>
    <lineage>
        <taxon>Bacteria</taxon>
        <taxon>Pseudomonadati</taxon>
        <taxon>Pseudomonadota</taxon>
        <taxon>Alphaproteobacteria</taxon>
        <taxon>Acetobacterales</taxon>
        <taxon>Acetobacteraceae</taxon>
    </lineage>
</organism>
<comment type="similarity">
    <text evidence="1">Belongs to the short-chain dehydrogenases/reductases (SDR) family.</text>
</comment>
<dbReference type="PANTHER" id="PTHR42879">
    <property type="entry name" value="3-OXOACYL-(ACYL-CARRIER-PROTEIN) REDUCTASE"/>
    <property type="match status" value="1"/>
</dbReference>
<sequence length="86" mass="9195">MSLTKGIAREYAAYNITCNAICPGFVETHLTSMMPKEQVEQALHSIPAHRPASPSEIADAVCFLAGDQSAYINGVTLNIDGGLIRC</sequence>
<dbReference type="PANTHER" id="PTHR42879:SF2">
    <property type="entry name" value="3-OXOACYL-[ACYL-CARRIER-PROTEIN] REDUCTASE FABG"/>
    <property type="match status" value="1"/>
</dbReference>
<evidence type="ECO:0000256" key="1">
    <source>
        <dbReference type="ARBA" id="ARBA00006484"/>
    </source>
</evidence>
<dbReference type="Gene3D" id="3.40.50.720">
    <property type="entry name" value="NAD(P)-binding Rossmann-like Domain"/>
    <property type="match status" value="1"/>
</dbReference>
<reference evidence="2" key="1">
    <citation type="submission" date="2022-10" db="EMBL/GenBank/DDBJ databases">
        <authorList>
            <person name="Botero Cardona J."/>
        </authorList>
    </citation>
    <scope>NUCLEOTIDE SEQUENCE</scope>
    <source>
        <strain evidence="2">R-83534</strain>
    </source>
</reference>
<dbReference type="Pfam" id="PF13561">
    <property type="entry name" value="adh_short_C2"/>
    <property type="match status" value="1"/>
</dbReference>
<comment type="caution">
    <text evidence="2">The sequence shown here is derived from an EMBL/GenBank/DDBJ whole genome shotgun (WGS) entry which is preliminary data.</text>
</comment>
<dbReference type="InterPro" id="IPR050259">
    <property type="entry name" value="SDR"/>
</dbReference>
<dbReference type="SUPFAM" id="SSF51735">
    <property type="entry name" value="NAD(P)-binding Rossmann-fold domains"/>
    <property type="match status" value="1"/>
</dbReference>
<dbReference type="EMBL" id="CAMXCH010000006">
    <property type="protein sequence ID" value="CAI3956419.1"/>
    <property type="molecule type" value="Genomic_DNA"/>
</dbReference>
<keyword evidence="3" id="KW-1185">Reference proteome</keyword>
<gene>
    <name evidence="2" type="ORF">R83534S58_LOCUS2032</name>
</gene>
<name>A0ABM9HTU2_9PROT</name>
<protein>
    <submittedName>
        <fullName evidence="2">Short-chain alcohol dehydrogenase family (FabG) (PDB:6L1H)</fullName>
    </submittedName>
</protein>
<dbReference type="InterPro" id="IPR036291">
    <property type="entry name" value="NAD(P)-bd_dom_sf"/>
</dbReference>
<evidence type="ECO:0000313" key="2">
    <source>
        <dbReference type="EMBL" id="CAI3956419.1"/>
    </source>
</evidence>
<dbReference type="PRINTS" id="PR00081">
    <property type="entry name" value="GDHRDH"/>
</dbReference>
<dbReference type="Proteomes" id="UP001154272">
    <property type="component" value="Unassembled WGS sequence"/>
</dbReference>
<accession>A0ABM9HTU2</accession>